<dbReference type="FunFam" id="1.20.1070.10:FF:000055">
    <property type="entry name" value="Taste receptor type 2"/>
    <property type="match status" value="1"/>
</dbReference>
<dbReference type="Proteomes" id="UP000544127">
    <property type="component" value="Unassembled WGS sequence"/>
</dbReference>
<name>A0A7K6BGS8_UPUEP</name>
<feature type="non-terminal residue" evidence="14">
    <location>
        <position position="1"/>
    </location>
</feature>
<evidence type="ECO:0000313" key="14">
    <source>
        <dbReference type="EMBL" id="NWV01108.1"/>
    </source>
</evidence>
<feature type="transmembrane region" description="Helical" evidence="13">
    <location>
        <begin position="51"/>
        <end position="73"/>
    </location>
</feature>
<evidence type="ECO:0000256" key="13">
    <source>
        <dbReference type="SAM" id="Phobius"/>
    </source>
</evidence>
<feature type="transmembrane region" description="Helical" evidence="13">
    <location>
        <begin position="238"/>
        <end position="258"/>
    </location>
</feature>
<dbReference type="GO" id="GO:0004930">
    <property type="term" value="F:G protein-coupled receptor activity"/>
    <property type="evidence" value="ECO:0007669"/>
    <property type="project" value="UniProtKB-KW"/>
</dbReference>
<comment type="subcellular location">
    <subcellularLocation>
        <location evidence="1 12">Membrane</location>
        <topology evidence="1 12">Multi-pass membrane protein</topology>
    </subcellularLocation>
</comment>
<evidence type="ECO:0000256" key="3">
    <source>
        <dbReference type="ARBA" id="ARBA00022480"/>
    </source>
</evidence>
<dbReference type="PANTHER" id="PTHR11394:SF47">
    <property type="entry name" value="TASTE RECEPTOR TYPE 2 MEMBER 40"/>
    <property type="match status" value="1"/>
</dbReference>
<accession>A0A7K6BGS8</accession>
<feature type="transmembrane region" description="Helical" evidence="13">
    <location>
        <begin position="93"/>
        <end position="112"/>
    </location>
</feature>
<evidence type="ECO:0000256" key="1">
    <source>
        <dbReference type="ARBA" id="ARBA00004141"/>
    </source>
</evidence>
<keyword evidence="10 12" id="KW-0807">Transducer</keyword>
<evidence type="ECO:0000256" key="5">
    <source>
        <dbReference type="ARBA" id="ARBA00022692"/>
    </source>
</evidence>
<dbReference type="InterPro" id="IPR007960">
    <property type="entry name" value="TAS2R"/>
</dbReference>
<keyword evidence="8 12" id="KW-0472">Membrane</keyword>
<feature type="transmembrane region" description="Helical" evidence="13">
    <location>
        <begin position="132"/>
        <end position="155"/>
    </location>
</feature>
<keyword evidence="4 12" id="KW-0716">Sensory transduction</keyword>
<dbReference type="Gene3D" id="1.20.1070.10">
    <property type="entry name" value="Rhodopsin 7-helix transmembrane proteins"/>
    <property type="match status" value="1"/>
</dbReference>
<evidence type="ECO:0000256" key="2">
    <source>
        <dbReference type="ARBA" id="ARBA00007376"/>
    </source>
</evidence>
<feature type="transmembrane region" description="Helical" evidence="13">
    <location>
        <begin position="12"/>
        <end position="39"/>
    </location>
</feature>
<sequence length="314" mass="36183">DKFNATSYDDITVVIISLQTFAGMWINTFIVSVLGLAWVRKKSFNSNEKILFFLGCSRFCYFSNLWAYFFLLIKYPWCFYVQPIPQLLSAVHNFFNASNTWASACLCVFYCIKIANFRHIVFTFLKAKIDRIVPGLLLVSVLVSLIVSILCYDITDRALVGNLSSNIEGNLWVRITKMDNHYFIIFFINGFLFAAAFTAAILSALLLLFSLWRHKCRMQTNSVKDFSMEAHIRAMKSILTFIVVYTINFIYLVLSLIYASEKNITVIFLVLIFQYALPALHSLILIFSNPKLEETLLRTLTCVKCKVCLRQEPE</sequence>
<evidence type="ECO:0000256" key="12">
    <source>
        <dbReference type="RuleBase" id="RU004424"/>
    </source>
</evidence>
<dbReference type="AlphaFoldDB" id="A0A7K6BGS8"/>
<keyword evidence="5 12" id="KW-0812">Transmembrane</keyword>
<organism evidence="14 15">
    <name type="scientific">Upupa epops</name>
    <name type="common">Eurasian hoopoe</name>
    <dbReference type="NCBI Taxonomy" id="57439"/>
    <lineage>
        <taxon>Eukaryota</taxon>
        <taxon>Metazoa</taxon>
        <taxon>Chordata</taxon>
        <taxon>Craniata</taxon>
        <taxon>Vertebrata</taxon>
        <taxon>Euteleostomi</taxon>
        <taxon>Archelosauria</taxon>
        <taxon>Archosauria</taxon>
        <taxon>Dinosauria</taxon>
        <taxon>Saurischia</taxon>
        <taxon>Theropoda</taxon>
        <taxon>Coelurosauria</taxon>
        <taxon>Aves</taxon>
        <taxon>Neognathae</taxon>
        <taxon>Neoaves</taxon>
        <taxon>Telluraves</taxon>
        <taxon>Coraciimorphae</taxon>
        <taxon>Bucerotiformes</taxon>
        <taxon>Upupidae</taxon>
        <taxon>Upupa</taxon>
    </lineage>
</organism>
<evidence type="ECO:0000256" key="7">
    <source>
        <dbReference type="ARBA" id="ARBA00023040"/>
    </source>
</evidence>
<dbReference type="Pfam" id="PF05296">
    <property type="entry name" value="TAS2R"/>
    <property type="match status" value="1"/>
</dbReference>
<evidence type="ECO:0000256" key="4">
    <source>
        <dbReference type="ARBA" id="ARBA00022606"/>
    </source>
</evidence>
<feature type="transmembrane region" description="Helical" evidence="13">
    <location>
        <begin position="264"/>
        <end position="288"/>
    </location>
</feature>
<proteinExistence type="inferred from homology"/>
<evidence type="ECO:0000256" key="8">
    <source>
        <dbReference type="ARBA" id="ARBA00023136"/>
    </source>
</evidence>
<evidence type="ECO:0000256" key="11">
    <source>
        <dbReference type="RuleBase" id="RU004423"/>
    </source>
</evidence>
<feature type="non-terminal residue" evidence="14">
    <location>
        <position position="314"/>
    </location>
</feature>
<comment type="similarity">
    <text evidence="2 11">Belongs to the G-protein coupled receptor T2R family.</text>
</comment>
<evidence type="ECO:0000256" key="9">
    <source>
        <dbReference type="ARBA" id="ARBA00023170"/>
    </source>
</evidence>
<dbReference type="OrthoDB" id="8876749at2759"/>
<dbReference type="PANTHER" id="PTHR11394">
    <property type="entry name" value="TASTE RECEPTOR TYPE 2"/>
    <property type="match status" value="1"/>
</dbReference>
<reference evidence="14 15" key="1">
    <citation type="submission" date="2019-09" db="EMBL/GenBank/DDBJ databases">
        <title>Bird 10,000 Genomes (B10K) Project - Family phase.</title>
        <authorList>
            <person name="Zhang G."/>
        </authorList>
    </citation>
    <scope>NUCLEOTIDE SEQUENCE [LARGE SCALE GENOMIC DNA]</scope>
    <source>
        <strain evidence="14">B10K-DU-012-37</strain>
    </source>
</reference>
<dbReference type="GO" id="GO:0016020">
    <property type="term" value="C:membrane"/>
    <property type="evidence" value="ECO:0007669"/>
    <property type="project" value="UniProtKB-SubCell"/>
</dbReference>
<keyword evidence="7 12" id="KW-0297">G-protein coupled receptor</keyword>
<dbReference type="GO" id="GO:0033038">
    <property type="term" value="F:bitter taste receptor activity"/>
    <property type="evidence" value="ECO:0007669"/>
    <property type="project" value="InterPro"/>
</dbReference>
<evidence type="ECO:0000256" key="6">
    <source>
        <dbReference type="ARBA" id="ARBA00022989"/>
    </source>
</evidence>
<evidence type="ECO:0000313" key="15">
    <source>
        <dbReference type="Proteomes" id="UP000544127"/>
    </source>
</evidence>
<protein>
    <recommendedName>
        <fullName evidence="12">Taste receptor type 2</fullName>
    </recommendedName>
</protein>
<comment type="caution">
    <text evidence="14">The sequence shown here is derived from an EMBL/GenBank/DDBJ whole genome shotgun (WGS) entry which is preliminary data.</text>
</comment>
<feature type="transmembrane region" description="Helical" evidence="13">
    <location>
        <begin position="182"/>
        <end position="209"/>
    </location>
</feature>
<dbReference type="EMBL" id="VZRI01013585">
    <property type="protein sequence ID" value="NWV01108.1"/>
    <property type="molecule type" value="Genomic_DNA"/>
</dbReference>
<keyword evidence="3 12" id="KW-0919">Taste</keyword>
<evidence type="ECO:0000256" key="10">
    <source>
        <dbReference type="ARBA" id="ARBA00023224"/>
    </source>
</evidence>
<keyword evidence="6 13" id="KW-1133">Transmembrane helix</keyword>
<keyword evidence="9 12" id="KW-0675">Receptor</keyword>
<gene>
    <name evidence="14" type="primary">Tas2r9_1</name>
    <name evidence="14" type="ORF">UPUEPO_R13912</name>
</gene>
<keyword evidence="15" id="KW-1185">Reference proteome</keyword>
<dbReference type="SUPFAM" id="SSF81321">
    <property type="entry name" value="Family A G protein-coupled receptor-like"/>
    <property type="match status" value="1"/>
</dbReference>